<geneLocation type="plasmid" evidence="1 2">
    <name>pYSPA8-1</name>
</geneLocation>
<sequence>MSTVNHGNPITPREIGEQTWAILRQTVSAHDPDAECATCGYGLVELPQPIRLSFTAGGGELHPGWMEFAHWADDEQLQQDAASPDFEACAIPAPRDCGGLYGAGCEGLVQLGEEYCGACLTVEYGVG</sequence>
<accession>A0AA86IVG5</accession>
<keyword evidence="2" id="KW-1185">Reference proteome</keyword>
<dbReference type="RefSeq" id="WP_323451930.1">
    <property type="nucleotide sequence ID" value="NZ_LC735414.1"/>
</dbReference>
<gene>
    <name evidence="1" type="ORF">SYYSPA8_37265</name>
</gene>
<protein>
    <submittedName>
        <fullName evidence="1">Uncharacterized protein</fullName>
    </submittedName>
</protein>
<evidence type="ECO:0000313" key="1">
    <source>
        <dbReference type="EMBL" id="BDT39571.1"/>
    </source>
</evidence>
<dbReference type="AlphaFoldDB" id="A0AA86IVG5"/>
<keyword evidence="1" id="KW-0614">Plasmid</keyword>
<proteinExistence type="predicted"/>
<organism evidence="1 2">
    <name type="scientific">Streptomyces yaizuensis</name>
    <dbReference type="NCBI Taxonomy" id="2989713"/>
    <lineage>
        <taxon>Bacteria</taxon>
        <taxon>Bacillati</taxon>
        <taxon>Actinomycetota</taxon>
        <taxon>Actinomycetes</taxon>
        <taxon>Kitasatosporales</taxon>
        <taxon>Streptomycetaceae</taxon>
        <taxon>Streptomyces</taxon>
    </lineage>
</organism>
<reference evidence="1 2" key="1">
    <citation type="submission" date="2022-10" db="EMBL/GenBank/DDBJ databases">
        <title>Draft genome sequence of Streptomyces sp. YSPA8.</title>
        <authorList>
            <person name="Moriuchi R."/>
            <person name="Dohra H."/>
            <person name="Yamamura H."/>
            <person name="Kodani S."/>
        </authorList>
    </citation>
    <scope>NUCLEOTIDE SEQUENCE [LARGE SCALE GENOMIC DNA]</scope>
    <source>
        <strain evidence="1 2">YSPA8</strain>
        <plasmid evidence="1 2">pYSPA8-1</plasmid>
    </source>
</reference>
<dbReference type="EMBL" id="LC735414">
    <property type="protein sequence ID" value="BDT39571.1"/>
    <property type="molecule type" value="Genomic_DNA"/>
</dbReference>
<name>A0AA86IVG5_9ACTN</name>
<dbReference type="Proteomes" id="UP001291653">
    <property type="component" value="Plasmid pYSPA8-1"/>
</dbReference>
<evidence type="ECO:0000313" key="2">
    <source>
        <dbReference type="Proteomes" id="UP001291653"/>
    </source>
</evidence>